<dbReference type="InterPro" id="IPR048300">
    <property type="entry name" value="TACO1_YebC-like_2nd/3rd_dom"/>
</dbReference>
<evidence type="ECO:0000256" key="1">
    <source>
        <dbReference type="ARBA" id="ARBA00004173"/>
    </source>
</evidence>
<dbReference type="InterPro" id="IPR029072">
    <property type="entry name" value="YebC-like"/>
</dbReference>
<evidence type="ECO:0000256" key="4">
    <source>
        <dbReference type="ARBA" id="ARBA00023015"/>
    </source>
</evidence>
<evidence type="ECO:0000256" key="3">
    <source>
        <dbReference type="ARBA" id="ARBA00022490"/>
    </source>
</evidence>
<gene>
    <name evidence="9" type="ORF">MNBD_NITROSPINAE02-1209</name>
</gene>
<dbReference type="Pfam" id="PF01709">
    <property type="entry name" value="Transcrip_reg"/>
    <property type="match status" value="1"/>
</dbReference>
<dbReference type="FunFam" id="1.10.10.200:FF:000002">
    <property type="entry name" value="Probable transcriptional regulatory protein CLM62_37755"/>
    <property type="match status" value="1"/>
</dbReference>
<dbReference type="NCBIfam" id="NF009044">
    <property type="entry name" value="PRK12378.1"/>
    <property type="match status" value="1"/>
</dbReference>
<comment type="similarity">
    <text evidence="2">Belongs to the TACO1 family.</text>
</comment>
<accession>A0A3B1DA47</accession>
<name>A0A3B1DA47_9ZZZZ</name>
<dbReference type="GO" id="GO:0003677">
    <property type="term" value="F:DNA binding"/>
    <property type="evidence" value="ECO:0007669"/>
    <property type="project" value="UniProtKB-KW"/>
</dbReference>
<sequence length="250" mass="27024">MAGHSKWASIKHKKKLVDAKRGKAFTKIIKEITVAARLGGGDPGSNPRLRTAIANAKAANMPGDNMERAIKKGAGSLPGVSYEEITYEGYGVGGVAVMLEVTTDNRNRTVAEIRTIFQKAGGQLGENGCVSWMFDKKGLITIAAESIGEEELMEIALEAGAEDLNSSGDIYEVHAPPETLEDVRSALETKGIKMDSAEVSLIPQNTVKMETVDAARKMHRLIDSLEDHDDVLNVFANFDIPDEIVEKLEA</sequence>
<dbReference type="NCBIfam" id="NF001030">
    <property type="entry name" value="PRK00110.1"/>
    <property type="match status" value="1"/>
</dbReference>
<dbReference type="FunFam" id="3.30.70.980:FF:000002">
    <property type="entry name" value="Probable transcriptional regulatory protein YebC"/>
    <property type="match status" value="1"/>
</dbReference>
<dbReference type="PANTHER" id="PTHR12532:SF6">
    <property type="entry name" value="TRANSCRIPTIONAL REGULATORY PROTEIN YEBC-RELATED"/>
    <property type="match status" value="1"/>
</dbReference>
<dbReference type="HAMAP" id="MF_00693">
    <property type="entry name" value="Transcrip_reg_TACO1"/>
    <property type="match status" value="1"/>
</dbReference>
<evidence type="ECO:0000313" key="9">
    <source>
        <dbReference type="EMBL" id="VAX25537.1"/>
    </source>
</evidence>
<organism evidence="9">
    <name type="scientific">hydrothermal vent metagenome</name>
    <dbReference type="NCBI Taxonomy" id="652676"/>
    <lineage>
        <taxon>unclassified sequences</taxon>
        <taxon>metagenomes</taxon>
        <taxon>ecological metagenomes</taxon>
    </lineage>
</organism>
<dbReference type="GO" id="GO:0005739">
    <property type="term" value="C:mitochondrion"/>
    <property type="evidence" value="ECO:0007669"/>
    <property type="project" value="UniProtKB-SubCell"/>
</dbReference>
<evidence type="ECO:0000256" key="5">
    <source>
        <dbReference type="ARBA" id="ARBA00023125"/>
    </source>
</evidence>
<evidence type="ECO:0000256" key="2">
    <source>
        <dbReference type="ARBA" id="ARBA00008724"/>
    </source>
</evidence>
<evidence type="ECO:0000259" key="8">
    <source>
        <dbReference type="Pfam" id="PF20772"/>
    </source>
</evidence>
<keyword evidence="4" id="KW-0805">Transcription regulation</keyword>
<dbReference type="PANTHER" id="PTHR12532">
    <property type="entry name" value="TRANSLATIONAL ACTIVATOR OF CYTOCHROME C OXIDASE 1"/>
    <property type="match status" value="1"/>
</dbReference>
<dbReference type="EMBL" id="UOGE01000106">
    <property type="protein sequence ID" value="VAX25537.1"/>
    <property type="molecule type" value="Genomic_DNA"/>
</dbReference>
<dbReference type="InterPro" id="IPR002876">
    <property type="entry name" value="Transcrip_reg_TACO1-like"/>
</dbReference>
<dbReference type="InterPro" id="IPR017856">
    <property type="entry name" value="Integrase-like_N"/>
</dbReference>
<dbReference type="GO" id="GO:0005829">
    <property type="term" value="C:cytosol"/>
    <property type="evidence" value="ECO:0007669"/>
    <property type="project" value="TreeGrafter"/>
</dbReference>
<dbReference type="Gene3D" id="1.10.10.200">
    <property type="match status" value="1"/>
</dbReference>
<protein>
    <submittedName>
        <fullName evidence="9">Probable transcriptional regulatory protein YebC</fullName>
    </submittedName>
</protein>
<dbReference type="AlphaFoldDB" id="A0A3B1DA47"/>
<dbReference type="InterPro" id="IPR049083">
    <property type="entry name" value="TACO1_YebC_N"/>
</dbReference>
<dbReference type="SUPFAM" id="SSF75625">
    <property type="entry name" value="YebC-like"/>
    <property type="match status" value="1"/>
</dbReference>
<reference evidence="9" key="1">
    <citation type="submission" date="2018-06" db="EMBL/GenBank/DDBJ databases">
        <authorList>
            <person name="Zhirakovskaya E."/>
        </authorList>
    </citation>
    <scope>NUCLEOTIDE SEQUENCE</scope>
</reference>
<feature type="domain" description="TACO1/YebC-like second and third" evidence="7">
    <location>
        <begin position="82"/>
        <end position="238"/>
    </location>
</feature>
<dbReference type="Pfam" id="PF20772">
    <property type="entry name" value="TACO1_YebC_N"/>
    <property type="match status" value="1"/>
</dbReference>
<evidence type="ECO:0000259" key="7">
    <source>
        <dbReference type="Pfam" id="PF01709"/>
    </source>
</evidence>
<dbReference type="NCBIfam" id="TIGR01033">
    <property type="entry name" value="YebC/PmpR family DNA-binding transcriptional regulator"/>
    <property type="match status" value="1"/>
</dbReference>
<dbReference type="InterPro" id="IPR026564">
    <property type="entry name" value="Transcrip_reg_TACO1-like_dom3"/>
</dbReference>
<keyword evidence="3" id="KW-0963">Cytoplasm</keyword>
<comment type="subcellular location">
    <subcellularLocation>
        <location evidence="1">Mitochondrion</location>
    </subcellularLocation>
</comment>
<proteinExistence type="inferred from homology"/>
<dbReference type="Gene3D" id="3.30.70.980">
    <property type="match status" value="2"/>
</dbReference>
<feature type="domain" description="TACO1/YebC-like N-terminal" evidence="8">
    <location>
        <begin position="5"/>
        <end position="75"/>
    </location>
</feature>
<keyword evidence="5" id="KW-0238">DNA-binding</keyword>
<keyword evidence="6" id="KW-0804">Transcription</keyword>
<evidence type="ECO:0000256" key="6">
    <source>
        <dbReference type="ARBA" id="ARBA00023163"/>
    </source>
</evidence>